<dbReference type="AlphaFoldDB" id="G8AA80"/>
<evidence type="ECO:0000259" key="1">
    <source>
        <dbReference type="Pfam" id="PF12697"/>
    </source>
</evidence>
<gene>
    <name evidence="2" type="primary">ppgB</name>
</gene>
<accession>G8AA80</accession>
<proteinExistence type="predicted"/>
<feature type="domain" description="AB hydrolase-1" evidence="1">
    <location>
        <begin position="51"/>
        <end position="240"/>
    </location>
</feature>
<protein>
    <submittedName>
        <fullName evidence="2">Uncharacterized protein ppgB</fullName>
    </submittedName>
</protein>
<evidence type="ECO:0000313" key="2">
    <source>
        <dbReference type="EMBL" id="ADQ74610.1"/>
    </source>
</evidence>
<dbReference type="EMBL" id="GU211010">
    <property type="protein sequence ID" value="ADQ74610.1"/>
    <property type="molecule type" value="Genomic_DNA"/>
</dbReference>
<dbReference type="SUPFAM" id="SSF53474">
    <property type="entry name" value="alpha/beta-Hydrolases"/>
    <property type="match status" value="1"/>
</dbReference>
<organism evidence="2">
    <name type="scientific">Pseudomonas putida</name>
    <name type="common">Arthrobacter siderocapsulatus</name>
    <dbReference type="NCBI Taxonomy" id="303"/>
    <lineage>
        <taxon>Bacteria</taxon>
        <taxon>Pseudomonadati</taxon>
        <taxon>Pseudomonadota</taxon>
        <taxon>Gammaproteobacteria</taxon>
        <taxon>Pseudomonadales</taxon>
        <taxon>Pseudomonadaceae</taxon>
        <taxon>Pseudomonas</taxon>
    </lineage>
</organism>
<name>G8AA80_PSEPU</name>
<dbReference type="InterPro" id="IPR029058">
    <property type="entry name" value="AB_hydrolase_fold"/>
</dbReference>
<reference evidence="2" key="1">
    <citation type="journal article" date="2011" name="Chem. Biol.">
        <title>Promysalin, a Salicylate-Containing Pseudomonas putida Antibiotic, Promotes Surface Colonization and Selectively Targets Other Pseudomonas.</title>
        <authorList>
            <person name="Li W."/>
            <person name="Estrada-de los Santos P."/>
            <person name="Matthijs S."/>
            <person name="Xie G.-L."/>
            <person name="Busson R."/>
            <person name="Cornelis P."/>
            <person name="Rozenski J."/>
            <person name="De Mot R."/>
        </authorList>
    </citation>
    <scope>NUCLEOTIDE SEQUENCE</scope>
    <source>
        <strain evidence="2">RW10S1</strain>
    </source>
</reference>
<dbReference type="Gene3D" id="3.40.50.1820">
    <property type="entry name" value="alpha/beta hydrolase"/>
    <property type="match status" value="1"/>
</dbReference>
<dbReference type="InterPro" id="IPR000073">
    <property type="entry name" value="AB_hydrolase_1"/>
</dbReference>
<sequence>MPDRATKAIARLGPLRVPRIYQATFAQASCESFEWGDLEVRCHHWEGSAPVLCVHGSNGNAAQFGALIKGLLAAGRGVLAVDIPSHDPHGRFIPSVFIWEALLQTRRYAEPAAVVAHSMACSWVMRALNAGLGAKRFICLSPAATQEYVFQRFQQLQQDQGVALDELASAIDQAFGAGWRQAYSPIELCKSMTLPTLIHHDVDDPIIEIEAGARGLRYVWPQAQYIETQGLGHSGALRNAGVIERLIEFIQHDNA</sequence>
<dbReference type="Pfam" id="PF12697">
    <property type="entry name" value="Abhydrolase_6"/>
    <property type="match status" value="1"/>
</dbReference>